<dbReference type="GO" id="GO:0004722">
    <property type="term" value="F:protein serine/threonine phosphatase activity"/>
    <property type="evidence" value="ECO:0007669"/>
    <property type="project" value="UniProtKB-EC"/>
</dbReference>
<dbReference type="STRING" id="210143.A0A1R3HP78"/>
<dbReference type="GO" id="GO:0008270">
    <property type="term" value="F:zinc ion binding"/>
    <property type="evidence" value="ECO:0007669"/>
    <property type="project" value="UniProtKB-ARBA"/>
</dbReference>
<gene>
    <name evidence="14" type="ORF">CCACVL1_17896</name>
</gene>
<evidence type="ECO:0000256" key="12">
    <source>
        <dbReference type="RuleBase" id="RU004273"/>
    </source>
</evidence>
<dbReference type="InterPro" id="IPR051543">
    <property type="entry name" value="Serine_Peptidase_S9A"/>
</dbReference>
<dbReference type="PRINTS" id="PR00114">
    <property type="entry name" value="STPHPHTASE"/>
</dbReference>
<keyword evidence="5 12" id="KW-0378">Hydrolase</keyword>
<dbReference type="Proteomes" id="UP000188268">
    <property type="component" value="Unassembled WGS sequence"/>
</dbReference>
<dbReference type="OMA" id="VVNTMFD"/>
<dbReference type="PANTHER" id="PTHR11757:SF19">
    <property type="entry name" value="PROLYL ENDOPEPTIDASE-LIKE"/>
    <property type="match status" value="1"/>
</dbReference>
<dbReference type="Gene3D" id="2.130.10.120">
    <property type="entry name" value="Prolyl oligopeptidase, N-terminal domain"/>
    <property type="match status" value="1"/>
</dbReference>
<evidence type="ECO:0000256" key="1">
    <source>
        <dbReference type="ARBA" id="ARBA00001070"/>
    </source>
</evidence>
<dbReference type="PROSITE" id="PS00125">
    <property type="entry name" value="SER_THR_PHOSPHATASE"/>
    <property type="match status" value="1"/>
</dbReference>
<dbReference type="Pfam" id="PF00326">
    <property type="entry name" value="Peptidase_S9"/>
    <property type="match status" value="1"/>
</dbReference>
<evidence type="ECO:0000313" key="14">
    <source>
        <dbReference type="EMBL" id="OMO72179.1"/>
    </source>
</evidence>
<dbReference type="SUPFAM" id="SSF50993">
    <property type="entry name" value="Peptidase/esterase 'gauge' domain"/>
    <property type="match status" value="1"/>
</dbReference>
<dbReference type="Gramene" id="OMO72179">
    <property type="protein sequence ID" value="OMO72179"/>
    <property type="gene ID" value="CCACVL1_17896"/>
</dbReference>
<proteinExistence type="inferred from homology"/>
<comment type="catalytic activity">
    <reaction evidence="1">
        <text>Hydrolysis of Pro-|-Xaa &gt;&gt; Ala-|-Xaa in oligopeptides.</text>
        <dbReference type="EC" id="3.4.21.26"/>
    </reaction>
</comment>
<evidence type="ECO:0000259" key="13">
    <source>
        <dbReference type="PROSITE" id="PS00125"/>
    </source>
</evidence>
<comment type="catalytic activity">
    <reaction evidence="11">
        <text>O-phospho-L-threonyl-[protein] + H2O = L-threonyl-[protein] + phosphate</text>
        <dbReference type="Rhea" id="RHEA:47004"/>
        <dbReference type="Rhea" id="RHEA-COMP:11060"/>
        <dbReference type="Rhea" id="RHEA-COMP:11605"/>
        <dbReference type="ChEBI" id="CHEBI:15377"/>
        <dbReference type="ChEBI" id="CHEBI:30013"/>
        <dbReference type="ChEBI" id="CHEBI:43474"/>
        <dbReference type="ChEBI" id="CHEBI:61977"/>
        <dbReference type="EC" id="3.1.3.16"/>
    </reaction>
    <physiologicalReaction direction="left-to-right" evidence="11">
        <dbReference type="Rhea" id="RHEA:47005"/>
    </physiologicalReaction>
</comment>
<evidence type="ECO:0000256" key="7">
    <source>
        <dbReference type="ARBA" id="ARBA00022912"/>
    </source>
</evidence>
<name>A0A1R3HP78_COCAP</name>
<dbReference type="InterPro" id="IPR001375">
    <property type="entry name" value="Peptidase_S9_cat"/>
</dbReference>
<dbReference type="EC" id="3.1.3.16" evidence="12"/>
<dbReference type="SUPFAM" id="SSF56300">
    <property type="entry name" value="Metallo-dependent phosphatases"/>
    <property type="match status" value="1"/>
</dbReference>
<comment type="caution">
    <text evidence="14">The sequence shown here is derived from an EMBL/GenBank/DDBJ whole genome shotgun (WGS) entry which is preliminary data.</text>
</comment>
<dbReference type="Gene3D" id="3.60.21.10">
    <property type="match status" value="1"/>
</dbReference>
<feature type="domain" description="Serine/threonine specific protein phosphatases" evidence="13">
    <location>
        <begin position="107"/>
        <end position="112"/>
    </location>
</feature>
<evidence type="ECO:0000256" key="6">
    <source>
        <dbReference type="ARBA" id="ARBA00022825"/>
    </source>
</evidence>
<dbReference type="OrthoDB" id="248387at2759"/>
<dbReference type="GO" id="GO:0006508">
    <property type="term" value="P:proteolysis"/>
    <property type="evidence" value="ECO:0007669"/>
    <property type="project" value="UniProtKB-KW"/>
</dbReference>
<accession>A0A1R3HP78</accession>
<keyword evidence="4" id="KW-0479">Metal-binding</keyword>
<comment type="catalytic activity">
    <reaction evidence="10">
        <text>O-phospho-L-seryl-[protein] + H2O = L-seryl-[protein] + phosphate</text>
        <dbReference type="Rhea" id="RHEA:20629"/>
        <dbReference type="Rhea" id="RHEA-COMP:9863"/>
        <dbReference type="Rhea" id="RHEA-COMP:11604"/>
        <dbReference type="ChEBI" id="CHEBI:15377"/>
        <dbReference type="ChEBI" id="CHEBI:29999"/>
        <dbReference type="ChEBI" id="CHEBI:43474"/>
        <dbReference type="ChEBI" id="CHEBI:83421"/>
        <dbReference type="EC" id="3.1.3.16"/>
    </reaction>
    <physiologicalReaction direction="left-to-right" evidence="10">
        <dbReference type="Rhea" id="RHEA:20630"/>
    </physiologicalReaction>
</comment>
<dbReference type="PANTHER" id="PTHR11757">
    <property type="entry name" value="PROTEASE FAMILY S9A OLIGOPEPTIDASE"/>
    <property type="match status" value="1"/>
</dbReference>
<dbReference type="FunFam" id="3.40.50.1820:FF:000005">
    <property type="entry name" value="Prolyl endopeptidase"/>
    <property type="match status" value="1"/>
</dbReference>
<sequence>MDLDQWISKVKEGQHLLEDELQLLCEYVKEILIEESNVQPVNSPVTVCGDIHGQFHDLMKLFQTGGHVPETNYIFMGDFVDRGYNSLEVFTILLLLKARYPANITLLRGNHESRQLTQVYGFYDECQRKYGNANAWRYCTDVFDYLTLSAIIDGTVLCVHGGLSPDIRTIDQIRVIERNCEIPHEGPFCDLMWSDPEDIETWAVSPRGAGWLFGSRVTSEFNHINNLDLVCRAHQLVQEGLKYMFQDKGLVTVWSAPNYCYRCGNVASILSFNENMEREVKFFTETEENNQMRGPRTGVPYFLWTWRGNCLIQAASWVLLFSTSHRIAAAHPKISPSLSRRLTVTMTSQSPPLPPPLAKKVKHEMELFGDVRVDNYYWLRDDSRKNPEVISYLEQENAYTETMLSGTKKLQDEIYAEIRGRIKEDDISAPLRKGPFYYYSRTLEGKEYRQYCRRQVPNNDAPPSVNDTMPTGPDAPPEHVILDENVKAQDHVFYNIGAFKVSPNHKLVAYAEDTKGDEIYTVYVIDAETGAPVGKPLVGVTSYLQWAGNEALVYITMDEILRPDKVWLHKLGSDQSDDSCLYHEKDDMFSLDLQASESEKYLFVASESKMTRFVFYLEVSKPEDGLKVLTPRINGIDTSASHRGNHFFIQRRSDEFFNSELLACPVDNTSATTVLIPHRASVKIQDIQLFSDHLVVFEREQGLPKITTYRLPAIEEPLTGLQGGRAVEFVDPVYSVDSSESQFSSTILRFSYSSLRTPLSVYDYDMNTGESVLKKIETVLGGFDASNYVTERKWATASDGTQIPISIVYQKNLVKLDGSDPMLLYGYGSYEICIDPDFRATRLSLLDRGFIFAIAHIRGGGEMGRQWYENGKFLKKKNTFTDFIACAEYLIEQKYCSKEKLSIEGRSAGGLLIGAVLNMRPDLFKAAVAGVPFVDVLTTMLDPTIPLTTSEWEEWGDPRKEDFYFYMKSYSPVDNVKAQNYPNILVTAGLHDPRVMYSEPAKFVSKLRDMKTDDNLLLFKCDLGAGHFSKSGRFERLHEDALTYAFILKALNLIPTTHN</sequence>
<keyword evidence="15" id="KW-1185">Reference proteome</keyword>
<dbReference type="InterPro" id="IPR006186">
    <property type="entry name" value="Ser/Thr-sp_prot-phosphatase"/>
</dbReference>
<comment type="function">
    <text evidence="9">Serine peptidase whose precise substrate specificity remains unclear. Does not cleave peptides after a arginine or lysine residue. Regulates trans-Golgi network morphology and sorting by regulating the membrane binding of the AP-1 complex. May play a role in the regulation of synaptic vesicle exocytosis.</text>
</comment>
<dbReference type="InterPro" id="IPR004843">
    <property type="entry name" value="Calcineurin-like_PHP"/>
</dbReference>
<dbReference type="SMART" id="SM00156">
    <property type="entry name" value="PP2Ac"/>
    <property type="match status" value="1"/>
</dbReference>
<dbReference type="GO" id="GO:0004252">
    <property type="term" value="F:serine-type endopeptidase activity"/>
    <property type="evidence" value="ECO:0007669"/>
    <property type="project" value="UniProtKB-EC"/>
</dbReference>
<keyword evidence="6" id="KW-0720">Serine protease</keyword>
<comment type="similarity">
    <text evidence="12">Belongs to the PPP phosphatase family.</text>
</comment>
<dbReference type="EMBL" id="AWWV01011472">
    <property type="protein sequence ID" value="OMO72179.1"/>
    <property type="molecule type" value="Genomic_DNA"/>
</dbReference>
<organism evidence="14 15">
    <name type="scientific">Corchorus capsularis</name>
    <name type="common">Jute</name>
    <dbReference type="NCBI Taxonomy" id="210143"/>
    <lineage>
        <taxon>Eukaryota</taxon>
        <taxon>Viridiplantae</taxon>
        <taxon>Streptophyta</taxon>
        <taxon>Embryophyta</taxon>
        <taxon>Tracheophyta</taxon>
        <taxon>Spermatophyta</taxon>
        <taxon>Magnoliopsida</taxon>
        <taxon>eudicotyledons</taxon>
        <taxon>Gunneridae</taxon>
        <taxon>Pentapetalae</taxon>
        <taxon>rosids</taxon>
        <taxon>malvids</taxon>
        <taxon>Malvales</taxon>
        <taxon>Malvaceae</taxon>
        <taxon>Grewioideae</taxon>
        <taxon>Apeibeae</taxon>
        <taxon>Corchorus</taxon>
    </lineage>
</organism>
<reference evidence="14 15" key="1">
    <citation type="submission" date="2013-09" db="EMBL/GenBank/DDBJ databases">
        <title>Corchorus capsularis genome sequencing.</title>
        <authorList>
            <person name="Alam M."/>
            <person name="Haque M.S."/>
            <person name="Islam M.S."/>
            <person name="Emdad E.M."/>
            <person name="Islam M.M."/>
            <person name="Ahmed B."/>
            <person name="Halim A."/>
            <person name="Hossen Q.M.M."/>
            <person name="Hossain M.Z."/>
            <person name="Ahmed R."/>
            <person name="Khan M.M."/>
            <person name="Islam R."/>
            <person name="Rashid M.M."/>
            <person name="Khan S.A."/>
            <person name="Rahman M.S."/>
            <person name="Alam M."/>
        </authorList>
    </citation>
    <scope>NUCLEOTIDE SEQUENCE [LARGE SCALE GENOMIC DNA]</scope>
    <source>
        <strain evidence="15">cv. CVL-1</strain>
        <tissue evidence="14">Whole seedling</tissue>
    </source>
</reference>
<dbReference type="Pfam" id="PF00149">
    <property type="entry name" value="Metallophos"/>
    <property type="match status" value="1"/>
</dbReference>
<evidence type="ECO:0000256" key="9">
    <source>
        <dbReference type="ARBA" id="ARBA00045448"/>
    </source>
</evidence>
<dbReference type="SUPFAM" id="SSF53474">
    <property type="entry name" value="alpha/beta-Hydrolases"/>
    <property type="match status" value="1"/>
</dbReference>
<evidence type="ECO:0000256" key="4">
    <source>
        <dbReference type="ARBA" id="ARBA00022723"/>
    </source>
</evidence>
<dbReference type="CDD" id="cd07415">
    <property type="entry name" value="MPP_PP2A_PP4_PP6"/>
    <property type="match status" value="1"/>
</dbReference>
<protein>
    <recommendedName>
        <fullName evidence="12">Serine/threonine-protein phosphatase</fullName>
        <ecNumber evidence="12">3.1.3.16</ecNumber>
    </recommendedName>
</protein>
<keyword evidence="7" id="KW-0904">Protein phosphatase</keyword>
<dbReference type="Gene3D" id="3.40.50.1820">
    <property type="entry name" value="alpha/beta hydrolase"/>
    <property type="match status" value="1"/>
</dbReference>
<evidence type="ECO:0000256" key="11">
    <source>
        <dbReference type="ARBA" id="ARBA00048832"/>
    </source>
</evidence>
<evidence type="ECO:0000256" key="3">
    <source>
        <dbReference type="ARBA" id="ARBA00022670"/>
    </source>
</evidence>
<dbReference type="GO" id="GO:0005829">
    <property type="term" value="C:cytosol"/>
    <property type="evidence" value="ECO:0007669"/>
    <property type="project" value="TreeGrafter"/>
</dbReference>
<comment type="similarity">
    <text evidence="2">Belongs to the peptidase S9A family.</text>
</comment>
<dbReference type="FunFam" id="3.60.21.10:FF:000005">
    <property type="entry name" value="Serine/threonine-protein phosphatase"/>
    <property type="match status" value="1"/>
</dbReference>
<evidence type="ECO:0000256" key="2">
    <source>
        <dbReference type="ARBA" id="ARBA00005228"/>
    </source>
</evidence>
<dbReference type="InterPro" id="IPR029058">
    <property type="entry name" value="AB_hydrolase_fold"/>
</dbReference>
<dbReference type="InterPro" id="IPR023302">
    <property type="entry name" value="Pept_S9A_N"/>
</dbReference>
<keyword evidence="8" id="KW-0464">Manganese</keyword>
<evidence type="ECO:0000313" key="15">
    <source>
        <dbReference type="Proteomes" id="UP000188268"/>
    </source>
</evidence>
<dbReference type="InterPro" id="IPR029052">
    <property type="entry name" value="Metallo-depent_PP-like"/>
</dbReference>
<evidence type="ECO:0000256" key="5">
    <source>
        <dbReference type="ARBA" id="ARBA00022801"/>
    </source>
</evidence>
<evidence type="ECO:0000256" key="8">
    <source>
        <dbReference type="ARBA" id="ARBA00023211"/>
    </source>
</evidence>
<evidence type="ECO:0000256" key="10">
    <source>
        <dbReference type="ARBA" id="ARBA00047986"/>
    </source>
</evidence>
<keyword evidence="3" id="KW-0645">Protease</keyword>
<dbReference type="Pfam" id="PF02897">
    <property type="entry name" value="Peptidase_S9_N"/>
    <property type="match status" value="1"/>
</dbReference>
<dbReference type="AlphaFoldDB" id="A0A1R3HP78"/>